<dbReference type="GO" id="GO:0006302">
    <property type="term" value="P:double-strand break repair"/>
    <property type="evidence" value="ECO:0007669"/>
    <property type="project" value="TreeGrafter"/>
</dbReference>
<comment type="catalytic activity">
    <reaction evidence="14">
        <text>NAD(+) + (ADP-D-ribosyl)n-acceptor = nicotinamide + (ADP-D-ribosyl)n+1-acceptor + H(+).</text>
        <dbReference type="EC" id="2.4.2.30"/>
    </reaction>
</comment>
<evidence type="ECO:0000259" key="18">
    <source>
        <dbReference type="PROSITE" id="PS51059"/>
    </source>
</evidence>
<dbReference type="Gene3D" id="1.10.20.130">
    <property type="match status" value="1"/>
</dbReference>
<organism evidence="21 22">
    <name type="scientific">Pristionchus fissidentatus</name>
    <dbReference type="NCBI Taxonomy" id="1538716"/>
    <lineage>
        <taxon>Eukaryota</taxon>
        <taxon>Metazoa</taxon>
        <taxon>Ecdysozoa</taxon>
        <taxon>Nematoda</taxon>
        <taxon>Chromadorea</taxon>
        <taxon>Rhabditida</taxon>
        <taxon>Rhabditina</taxon>
        <taxon>Diplogasteromorpha</taxon>
        <taxon>Diplogasteroidea</taxon>
        <taxon>Neodiplogasteridae</taxon>
        <taxon>Pristionchus</taxon>
    </lineage>
</organism>
<evidence type="ECO:0000259" key="19">
    <source>
        <dbReference type="PROSITE" id="PS51060"/>
    </source>
</evidence>
<evidence type="ECO:0000256" key="4">
    <source>
        <dbReference type="ARBA" id="ARBA00022695"/>
    </source>
</evidence>
<evidence type="ECO:0000313" key="21">
    <source>
        <dbReference type="EMBL" id="GMT12517.1"/>
    </source>
</evidence>
<feature type="domain" description="PARP-type" evidence="17">
    <location>
        <begin position="117"/>
        <end position="191"/>
    </location>
</feature>
<evidence type="ECO:0000259" key="17">
    <source>
        <dbReference type="PROSITE" id="PS50064"/>
    </source>
</evidence>
<dbReference type="Gene3D" id="3.30.1740.10">
    <property type="entry name" value="Zinc finger, PARP-type"/>
    <property type="match status" value="2"/>
</dbReference>
<dbReference type="CDD" id="cd01437">
    <property type="entry name" value="parp_like"/>
    <property type="match status" value="1"/>
</dbReference>
<dbReference type="PROSITE" id="PS52007">
    <property type="entry name" value="PADR1"/>
    <property type="match status" value="1"/>
</dbReference>
<dbReference type="FunFam" id="3.90.228.10:FF:000017">
    <property type="entry name" value="Poly [ADP-ribose] polymerase"/>
    <property type="match status" value="1"/>
</dbReference>
<dbReference type="GO" id="GO:0005730">
    <property type="term" value="C:nucleolus"/>
    <property type="evidence" value="ECO:0007669"/>
    <property type="project" value="TreeGrafter"/>
</dbReference>
<dbReference type="InterPro" id="IPR004102">
    <property type="entry name" value="Poly(ADP-ribose)pol_reg_dom"/>
</dbReference>
<dbReference type="SMART" id="SM00773">
    <property type="entry name" value="WGR"/>
    <property type="match status" value="1"/>
</dbReference>
<evidence type="ECO:0000256" key="10">
    <source>
        <dbReference type="ARBA" id="ARBA00023027"/>
    </source>
</evidence>
<feature type="region of interest" description="Disordered" evidence="16">
    <location>
        <begin position="212"/>
        <end position="240"/>
    </location>
</feature>
<dbReference type="Gene3D" id="1.20.142.10">
    <property type="entry name" value="Poly(ADP-ribose) polymerase, regulatory domain"/>
    <property type="match status" value="1"/>
</dbReference>
<comment type="similarity">
    <text evidence="13">Belongs to the ARTD/PARP family.</text>
</comment>
<comment type="caution">
    <text evidence="21">The sequence shown here is derived from an EMBL/GenBank/DDBJ whole genome shotgun (WGS) entry which is preliminary data.</text>
</comment>
<dbReference type="PIRSF" id="PIRSF000489">
    <property type="entry name" value="NAD_ADPRT"/>
    <property type="match status" value="1"/>
</dbReference>
<evidence type="ECO:0000256" key="2">
    <source>
        <dbReference type="ARBA" id="ARBA00022676"/>
    </source>
</evidence>
<gene>
    <name evidence="21" type="ORF">PFISCL1PPCAC_3814</name>
</gene>
<evidence type="ECO:0000256" key="13">
    <source>
        <dbReference type="ARBA" id="ARBA00024347"/>
    </source>
</evidence>
<evidence type="ECO:0000256" key="5">
    <source>
        <dbReference type="ARBA" id="ARBA00022723"/>
    </source>
</evidence>
<feature type="domain" description="PARP alpha-helical" evidence="19">
    <location>
        <begin position="709"/>
        <end position="827"/>
    </location>
</feature>
<keyword evidence="4" id="KW-0548">Nucleotidyltransferase</keyword>
<dbReference type="GO" id="GO:0070212">
    <property type="term" value="P:protein poly-ADP-ribosylation"/>
    <property type="evidence" value="ECO:0007669"/>
    <property type="project" value="TreeGrafter"/>
</dbReference>
<evidence type="ECO:0000313" key="22">
    <source>
        <dbReference type="Proteomes" id="UP001432322"/>
    </source>
</evidence>
<dbReference type="PROSITE" id="PS51059">
    <property type="entry name" value="PARP_CATALYTIC"/>
    <property type="match status" value="1"/>
</dbReference>
<dbReference type="SMART" id="SM01335">
    <property type="entry name" value="PADR1"/>
    <property type="match status" value="1"/>
</dbReference>
<dbReference type="SUPFAM" id="SSF47587">
    <property type="entry name" value="Domain of poly(ADP-ribose) polymerase"/>
    <property type="match status" value="1"/>
</dbReference>
<evidence type="ECO:0000256" key="11">
    <source>
        <dbReference type="ARBA" id="ARBA00023125"/>
    </source>
</evidence>
<keyword evidence="7" id="KW-0013">ADP-ribosylation</keyword>
<keyword evidence="8" id="KW-0863">Zinc-finger</keyword>
<dbReference type="Gene3D" id="3.90.228.10">
    <property type="match status" value="1"/>
</dbReference>
<evidence type="ECO:0000256" key="9">
    <source>
        <dbReference type="ARBA" id="ARBA00022833"/>
    </source>
</evidence>
<dbReference type="InterPro" id="IPR050800">
    <property type="entry name" value="ARTD/PARP"/>
</dbReference>
<evidence type="ECO:0000256" key="12">
    <source>
        <dbReference type="ARBA" id="ARBA00023242"/>
    </source>
</evidence>
<dbReference type="SUPFAM" id="SSF56399">
    <property type="entry name" value="ADP-ribosylation"/>
    <property type="match status" value="1"/>
</dbReference>
<keyword evidence="5" id="KW-0479">Metal-binding</keyword>
<dbReference type="CDD" id="cd08001">
    <property type="entry name" value="WGR_PARP1_like"/>
    <property type="match status" value="1"/>
</dbReference>
<dbReference type="SMART" id="SM01336">
    <property type="entry name" value="zf-PARP"/>
    <property type="match status" value="2"/>
</dbReference>
<evidence type="ECO:0000256" key="8">
    <source>
        <dbReference type="ARBA" id="ARBA00022771"/>
    </source>
</evidence>
<keyword evidence="2 15" id="KW-0328">Glycosyltransferase</keyword>
<sequence>RSSKMSGDVGGVSSLPYSAQYSKGSFRCATCLKMMDVGCLQLGLRELQPSIGQTDSWYHLDCFFVAMKRKKLGVDAASIRGMSWLKWDDQESIRSEIEKLDHQGGTSDNNYQALSSIRAEHAKSAKGKCGSCKGYINKDEAKFFCRGAFHHLACLVKMDLRFMGPVDSIQGFAALQQAAQDEAKAQIEARQQGKTMVKKEEKQMDGVVTHTAAAAAASATGRDEEVEEEDSKDDHGSSDSAVAALATGSVSCTSLAAAAAAADDDDDDIQLVDVVVTDKPLVVTIDAPLAPIFKPVDKTKSSLNDLLSRYKKTESDAVTSSSSLADVLHSLPKRPKMDEELEKEELNRLLKKTESDAVTSSSSLADVLHSLPKRPKMDEELEKEELNRLLKKQSDGLWALRSEFEQIKEKDIRELMKSNDMHIPTSFEQLIMSVCDAALFGVPVQCSKCADGRLVFSMEANTYQCMGNLSEWTKCTYTNKNPTRSPLGIPRSLAATLVAVQELNVMSSLSRRHYLVTSGEPLKKRLPQVAMSAELAEGETVKNAHMRIMNLPGLPGFPGLRVPAPTAGKLIIKRGTVVDGECEVASDTHVYRDDGGVLFMCSLTQADLATNRNSYYKMQLLQHDRDSNVFYLFKSWGRVGTELGSSETTPFYHLEDAKQEYLRMFKEKTGNDWADKKYFRKRPGMMAMVDLDYSEVENKKDSDVEAGSLTKLDKAVQNLIMRIFDKEMFKSALKSFDLDMDQMPLGKLSRKQLDLAYGVLNELQAMVTAGGGTRDRLTDATNRFYSLIPHNFGHKAFEMLDSKESILKKTKLIENLIDIAIAVDLMKDAPNGATPAAVATLDPIDVNYLKLKSEITVLPRDSPDYAMIEKYTRNTHGSTHFTKIDITDIYCVSREGEEARFNADLGNRMLLWHGSRLSNYVGIISQGLRIAPPEAPHAGYMFGKGIYFADMISKSANYCHPDLSSNDAFLLLCDVALGQIQEEPNATSVNPLRNGNTAVKGIGYQFPDPSDSLYHDDGFVVPYGRSTRGLEKIYLEYNEFIVYDVSQVRIRYLVRTKMNWK</sequence>
<dbReference type="SUPFAM" id="SSF57716">
    <property type="entry name" value="Glucocorticoid receptor-like (DNA-binding domain)"/>
    <property type="match status" value="2"/>
</dbReference>
<dbReference type="SUPFAM" id="SSF142921">
    <property type="entry name" value="WGR domain-like"/>
    <property type="match status" value="1"/>
</dbReference>
<dbReference type="Gene3D" id="2.20.25.630">
    <property type="match status" value="1"/>
</dbReference>
<keyword evidence="3 15" id="KW-0808">Transferase</keyword>
<dbReference type="PROSITE" id="PS51060">
    <property type="entry name" value="PARP_ALPHA_HD"/>
    <property type="match status" value="1"/>
</dbReference>
<evidence type="ECO:0000259" key="20">
    <source>
        <dbReference type="PROSITE" id="PS51977"/>
    </source>
</evidence>
<dbReference type="PANTHER" id="PTHR10459:SF60">
    <property type="entry name" value="POLY [ADP-RIBOSE] POLYMERASE 2"/>
    <property type="match status" value="1"/>
</dbReference>
<dbReference type="InterPro" id="IPR038650">
    <property type="entry name" value="PADR1_C_dom_sf"/>
</dbReference>
<evidence type="ECO:0000256" key="15">
    <source>
        <dbReference type="RuleBase" id="RU362114"/>
    </source>
</evidence>
<keyword evidence="11" id="KW-0238">DNA-binding</keyword>
<dbReference type="Pfam" id="PF08063">
    <property type="entry name" value="Zn_ribbon_PADR1"/>
    <property type="match status" value="1"/>
</dbReference>
<dbReference type="PANTHER" id="PTHR10459">
    <property type="entry name" value="DNA LIGASE"/>
    <property type="match status" value="1"/>
</dbReference>
<dbReference type="InterPro" id="IPR001510">
    <property type="entry name" value="Znf_PARP"/>
</dbReference>
<name>A0AAV5UZ03_9BILA</name>
<dbReference type="InterPro" id="IPR036930">
    <property type="entry name" value="WGR_dom_sf"/>
</dbReference>
<keyword evidence="12" id="KW-0539">Nucleus</keyword>
<dbReference type="InterPro" id="IPR036957">
    <property type="entry name" value="Znf_PARP_sf"/>
</dbReference>
<dbReference type="GO" id="GO:0016779">
    <property type="term" value="F:nucleotidyltransferase activity"/>
    <property type="evidence" value="ECO:0007669"/>
    <property type="project" value="UniProtKB-KW"/>
</dbReference>
<dbReference type="GO" id="GO:0003950">
    <property type="term" value="F:NAD+ poly-ADP-ribosyltransferase activity"/>
    <property type="evidence" value="ECO:0007669"/>
    <property type="project" value="UniProtKB-UniRule"/>
</dbReference>
<dbReference type="GO" id="GO:0003677">
    <property type="term" value="F:DNA binding"/>
    <property type="evidence" value="ECO:0007669"/>
    <property type="project" value="UniProtKB-KW"/>
</dbReference>
<dbReference type="FunFam" id="1.20.142.10:FF:000002">
    <property type="entry name" value="Poly [ADP-ribose] polymerase"/>
    <property type="match status" value="1"/>
</dbReference>
<feature type="non-terminal residue" evidence="21">
    <location>
        <position position="1"/>
    </location>
</feature>
<dbReference type="InterPro" id="IPR036616">
    <property type="entry name" value="Poly(ADP-ribose)pol_reg_dom_sf"/>
</dbReference>
<reference evidence="21" key="1">
    <citation type="submission" date="2023-10" db="EMBL/GenBank/DDBJ databases">
        <title>Genome assembly of Pristionchus species.</title>
        <authorList>
            <person name="Yoshida K."/>
            <person name="Sommer R.J."/>
        </authorList>
    </citation>
    <scope>NUCLEOTIDE SEQUENCE</scope>
    <source>
        <strain evidence="21">RS5133</strain>
    </source>
</reference>
<dbReference type="GO" id="GO:1990404">
    <property type="term" value="F:NAD+-protein mono-ADP-ribosyltransferase activity"/>
    <property type="evidence" value="ECO:0007669"/>
    <property type="project" value="TreeGrafter"/>
</dbReference>
<dbReference type="InterPro" id="IPR049296">
    <property type="entry name" value="PARP1-like_PADR1_N"/>
</dbReference>
<dbReference type="EMBL" id="BTSY01000001">
    <property type="protein sequence ID" value="GMT12517.1"/>
    <property type="molecule type" value="Genomic_DNA"/>
</dbReference>
<evidence type="ECO:0000256" key="1">
    <source>
        <dbReference type="ARBA" id="ARBA00004123"/>
    </source>
</evidence>
<evidence type="ECO:0000256" key="14">
    <source>
        <dbReference type="ARBA" id="ARBA00033987"/>
    </source>
</evidence>
<evidence type="ECO:0000256" key="6">
    <source>
        <dbReference type="ARBA" id="ARBA00022737"/>
    </source>
</evidence>
<feature type="domain" description="PARP-type" evidence="17">
    <location>
        <begin position="17"/>
        <end position="101"/>
    </location>
</feature>
<evidence type="ECO:0000256" key="3">
    <source>
        <dbReference type="ARBA" id="ARBA00022679"/>
    </source>
</evidence>
<dbReference type="Pfam" id="PF02877">
    <property type="entry name" value="PARP_reg"/>
    <property type="match status" value="1"/>
</dbReference>
<dbReference type="Pfam" id="PF00644">
    <property type="entry name" value="PARP"/>
    <property type="match status" value="1"/>
</dbReference>
<dbReference type="InterPro" id="IPR008893">
    <property type="entry name" value="WGR_domain"/>
</dbReference>
<feature type="domain" description="PARP catalytic" evidence="18">
    <location>
        <begin position="842"/>
        <end position="1061"/>
    </location>
</feature>
<dbReference type="GO" id="GO:0008270">
    <property type="term" value="F:zinc ion binding"/>
    <property type="evidence" value="ECO:0007669"/>
    <property type="project" value="UniProtKB-KW"/>
</dbReference>
<dbReference type="InterPro" id="IPR012982">
    <property type="entry name" value="PARP1-like_PADR1_Zn_ribbon"/>
</dbReference>
<keyword evidence="10 15" id="KW-0520">NAD</keyword>
<dbReference type="Pfam" id="PF05406">
    <property type="entry name" value="WGR"/>
    <property type="match status" value="1"/>
</dbReference>
<evidence type="ECO:0000256" key="7">
    <source>
        <dbReference type="ARBA" id="ARBA00022765"/>
    </source>
</evidence>
<keyword evidence="22" id="KW-1185">Reference proteome</keyword>
<proteinExistence type="inferred from homology"/>
<comment type="subcellular location">
    <subcellularLocation>
        <location evidence="1">Nucleus</location>
    </subcellularLocation>
</comment>
<feature type="domain" description="WGR" evidence="20">
    <location>
        <begin position="587"/>
        <end position="686"/>
    </location>
</feature>
<dbReference type="AlphaFoldDB" id="A0AAV5UZ03"/>
<dbReference type="GO" id="GO:0051287">
    <property type="term" value="F:NAD binding"/>
    <property type="evidence" value="ECO:0007669"/>
    <property type="project" value="InterPro"/>
</dbReference>
<dbReference type="InterPro" id="IPR008288">
    <property type="entry name" value="PARP"/>
</dbReference>
<dbReference type="Pfam" id="PF21728">
    <property type="entry name" value="PADR1_N"/>
    <property type="match status" value="1"/>
</dbReference>
<keyword evidence="9" id="KW-0862">Zinc</keyword>
<evidence type="ECO:0000256" key="16">
    <source>
        <dbReference type="SAM" id="MobiDB-lite"/>
    </source>
</evidence>
<accession>A0AAV5UZ03</accession>
<dbReference type="InterPro" id="IPR012317">
    <property type="entry name" value="Poly(ADP-ribose)pol_cat_dom"/>
</dbReference>
<dbReference type="PROSITE" id="PS50064">
    <property type="entry name" value="ZF_PARP_2"/>
    <property type="match status" value="2"/>
</dbReference>
<dbReference type="PROSITE" id="PS51977">
    <property type="entry name" value="WGR"/>
    <property type="match status" value="1"/>
</dbReference>
<protein>
    <recommendedName>
        <fullName evidence="15">Poly [ADP-ribose] polymerase</fullName>
        <shortName evidence="15">PARP</shortName>
        <ecNumber evidence="15">2.4.2.-</ecNumber>
    </recommendedName>
</protein>
<dbReference type="Proteomes" id="UP001432322">
    <property type="component" value="Unassembled WGS sequence"/>
</dbReference>
<dbReference type="EC" id="2.4.2.-" evidence="15"/>
<keyword evidence="6" id="KW-0677">Repeat</keyword>